<feature type="domain" description="Peptidase M48" evidence="8">
    <location>
        <begin position="109"/>
        <end position="185"/>
    </location>
</feature>
<evidence type="ECO:0000259" key="8">
    <source>
        <dbReference type="Pfam" id="PF01435"/>
    </source>
</evidence>
<dbReference type="PANTHER" id="PTHR34978:SF3">
    <property type="entry name" value="SLR0241 PROTEIN"/>
    <property type="match status" value="1"/>
</dbReference>
<comment type="cofactor">
    <cofactor evidence="6">
        <name>Zn(2+)</name>
        <dbReference type="ChEBI" id="CHEBI:29105"/>
    </cofactor>
    <text evidence="6">Binds 1 zinc ion per subunit.</text>
</comment>
<keyword evidence="2" id="KW-0479">Metal-binding</keyword>
<dbReference type="PANTHER" id="PTHR34978">
    <property type="entry name" value="POSSIBLE SENSOR-TRANSDUCER PROTEIN BLAR"/>
    <property type="match status" value="1"/>
</dbReference>
<dbReference type="InterPro" id="IPR052173">
    <property type="entry name" value="Beta-lactam_resp_regulator"/>
</dbReference>
<dbReference type="Pfam" id="PF01435">
    <property type="entry name" value="Peptidase_M48"/>
    <property type="match status" value="1"/>
</dbReference>
<evidence type="ECO:0000313" key="9">
    <source>
        <dbReference type="EMBL" id="TDF88141.1"/>
    </source>
</evidence>
<feature type="transmembrane region" description="Helical" evidence="7">
    <location>
        <begin position="9"/>
        <end position="30"/>
    </location>
</feature>
<dbReference type="AlphaFoldDB" id="A0A4R5K683"/>
<dbReference type="EMBL" id="SMRT01000044">
    <property type="protein sequence ID" value="TDF88141.1"/>
    <property type="molecule type" value="Genomic_DNA"/>
</dbReference>
<keyword evidence="5 6" id="KW-0482">Metalloprotease</keyword>
<dbReference type="GO" id="GO:0004222">
    <property type="term" value="F:metalloendopeptidase activity"/>
    <property type="evidence" value="ECO:0007669"/>
    <property type="project" value="InterPro"/>
</dbReference>
<feature type="transmembrane region" description="Helical" evidence="7">
    <location>
        <begin position="59"/>
        <end position="79"/>
    </location>
</feature>
<evidence type="ECO:0000256" key="5">
    <source>
        <dbReference type="ARBA" id="ARBA00023049"/>
    </source>
</evidence>
<dbReference type="GO" id="GO:0006508">
    <property type="term" value="P:proteolysis"/>
    <property type="evidence" value="ECO:0007669"/>
    <property type="project" value="UniProtKB-KW"/>
</dbReference>
<dbReference type="Gene3D" id="3.30.2010.10">
    <property type="entry name" value="Metalloproteases ('zincins'), catalytic domain"/>
    <property type="match status" value="1"/>
</dbReference>
<keyword evidence="7" id="KW-0472">Membrane</keyword>
<keyword evidence="1 6" id="KW-0645">Protease</keyword>
<keyword evidence="7" id="KW-0812">Transmembrane</keyword>
<name>A0A4R5K683_9BACL</name>
<gene>
    <name evidence="9" type="ORF">E1757_35385</name>
</gene>
<evidence type="ECO:0000256" key="3">
    <source>
        <dbReference type="ARBA" id="ARBA00022801"/>
    </source>
</evidence>
<evidence type="ECO:0000256" key="1">
    <source>
        <dbReference type="ARBA" id="ARBA00022670"/>
    </source>
</evidence>
<accession>A0A4R5K683</accession>
<evidence type="ECO:0000256" key="7">
    <source>
        <dbReference type="SAM" id="Phobius"/>
    </source>
</evidence>
<feature type="transmembrane region" description="Helical" evidence="7">
    <location>
        <begin position="259"/>
        <end position="281"/>
    </location>
</feature>
<protein>
    <recommendedName>
        <fullName evidence="8">Peptidase M48 domain-containing protein</fullName>
    </recommendedName>
</protein>
<keyword evidence="7" id="KW-1133">Transmembrane helix</keyword>
<evidence type="ECO:0000256" key="2">
    <source>
        <dbReference type="ARBA" id="ARBA00022723"/>
    </source>
</evidence>
<reference evidence="9 10" key="1">
    <citation type="submission" date="2019-03" db="EMBL/GenBank/DDBJ databases">
        <title>This is whole genome sequence of Paenibacillus sp MS74 strain.</title>
        <authorList>
            <person name="Trinh H.N."/>
        </authorList>
    </citation>
    <scope>NUCLEOTIDE SEQUENCE [LARGE SCALE GENOMIC DNA]</scope>
    <source>
        <strain evidence="9 10">MS74</strain>
    </source>
</reference>
<dbReference type="GO" id="GO:0046872">
    <property type="term" value="F:metal ion binding"/>
    <property type="evidence" value="ECO:0007669"/>
    <property type="project" value="UniProtKB-KW"/>
</dbReference>
<dbReference type="InterPro" id="IPR001915">
    <property type="entry name" value="Peptidase_M48"/>
</dbReference>
<dbReference type="RefSeq" id="WP_133237130.1">
    <property type="nucleotide sequence ID" value="NZ_SMRT01000044.1"/>
</dbReference>
<dbReference type="Proteomes" id="UP000295636">
    <property type="component" value="Unassembled WGS sequence"/>
</dbReference>
<keyword evidence="3 6" id="KW-0378">Hydrolase</keyword>
<dbReference type="OrthoDB" id="2448482at2"/>
<evidence type="ECO:0000256" key="6">
    <source>
        <dbReference type="RuleBase" id="RU003983"/>
    </source>
</evidence>
<dbReference type="CDD" id="cd07326">
    <property type="entry name" value="M56_BlaR1_MecR1_like"/>
    <property type="match status" value="1"/>
</dbReference>
<comment type="caution">
    <text evidence="9">The sequence shown here is derived from an EMBL/GenBank/DDBJ whole genome shotgun (WGS) entry which is preliminary data.</text>
</comment>
<keyword evidence="4 6" id="KW-0862">Zinc</keyword>
<sequence>MIRLEKTQVVMPLIVFLSGWVLIQMGISLYHQLRDVESSHHLLGYVSSFLFDMWNKHSIFEMLFTCLICFTLYRVLLFVSKHMYAVYKWNVYIHNKLHTKLTKRWNKRLKTWKDPVLVIREPSPIAFATGFLHPKIVISTGLLELLSNEEVMAVLLHEKYHCQCRHPLTKWVVRMIIHSMEYVSVIKRLGNHYDIWIELLADRYAMKQMSSLILGSALLKLIKTNKSNFQTIGVSFADQAINYRLQQIIEPDQPVHVPVLPLSSILSTGAVLFGMLMIVIFECM</sequence>
<evidence type="ECO:0000313" key="10">
    <source>
        <dbReference type="Proteomes" id="UP000295636"/>
    </source>
</evidence>
<proteinExistence type="inferred from homology"/>
<keyword evidence="10" id="KW-1185">Reference proteome</keyword>
<evidence type="ECO:0000256" key="4">
    <source>
        <dbReference type="ARBA" id="ARBA00022833"/>
    </source>
</evidence>
<comment type="similarity">
    <text evidence="6">Belongs to the peptidase M48 family.</text>
</comment>
<organism evidence="9 10">
    <name type="scientific">Paenibacillus piri</name>
    <dbReference type="NCBI Taxonomy" id="2547395"/>
    <lineage>
        <taxon>Bacteria</taxon>
        <taxon>Bacillati</taxon>
        <taxon>Bacillota</taxon>
        <taxon>Bacilli</taxon>
        <taxon>Bacillales</taxon>
        <taxon>Paenibacillaceae</taxon>
        <taxon>Paenibacillus</taxon>
    </lineage>
</organism>